<evidence type="ECO:0000256" key="7">
    <source>
        <dbReference type="ARBA" id="ARBA00022875"/>
    </source>
</evidence>
<organism evidence="14">
    <name type="scientific">Ctenopharyngodon idella</name>
    <name type="common">Grass carp</name>
    <name type="synonym">Leuciscus idella</name>
    <dbReference type="NCBI Taxonomy" id="7959"/>
    <lineage>
        <taxon>Eukaryota</taxon>
        <taxon>Metazoa</taxon>
        <taxon>Chordata</taxon>
        <taxon>Craniata</taxon>
        <taxon>Vertebrata</taxon>
        <taxon>Euteleostomi</taxon>
        <taxon>Actinopterygii</taxon>
        <taxon>Neopterygii</taxon>
        <taxon>Teleostei</taxon>
        <taxon>Ostariophysi</taxon>
        <taxon>Cypriniformes</taxon>
        <taxon>Xenocyprididae</taxon>
        <taxon>Xenocypridinae</taxon>
        <taxon>Ctenopharyngodon</taxon>
    </lineage>
</organism>
<keyword evidence="3" id="KW-0272">Extracellular matrix</keyword>
<dbReference type="AlphaFoldDB" id="A0A3Q9U3J6"/>
<feature type="region of interest" description="Disordered" evidence="11">
    <location>
        <begin position="67"/>
        <end position="107"/>
    </location>
</feature>
<dbReference type="SMR" id="A0A3Q9U3J6"/>
<evidence type="ECO:0000256" key="10">
    <source>
        <dbReference type="ARBA" id="ARBA00023278"/>
    </source>
</evidence>
<evidence type="ECO:0000313" key="14">
    <source>
        <dbReference type="EMBL" id="AZZ09363.1"/>
    </source>
</evidence>
<feature type="domain" description="C1q" evidence="13">
    <location>
        <begin position="110"/>
        <end position="245"/>
    </location>
</feature>
<dbReference type="SMART" id="SM00110">
    <property type="entry name" value="C1Q"/>
    <property type="match status" value="1"/>
</dbReference>
<feature type="chain" id="PRO_5018701570" evidence="12">
    <location>
        <begin position="22"/>
        <end position="245"/>
    </location>
</feature>
<dbReference type="GO" id="GO:0005581">
    <property type="term" value="C:collagen trimer"/>
    <property type="evidence" value="ECO:0007669"/>
    <property type="project" value="UniProtKB-KW"/>
</dbReference>
<dbReference type="PRINTS" id="PR00007">
    <property type="entry name" value="COMPLEMNTC1Q"/>
</dbReference>
<keyword evidence="12" id="KW-0732">Signal</keyword>
<comment type="subcellular location">
    <subcellularLocation>
        <location evidence="1">Secreted</location>
        <location evidence="1">Extracellular space</location>
        <location evidence="1">Extracellular matrix</location>
    </subcellularLocation>
</comment>
<keyword evidence="2" id="KW-0964">Secreted</keyword>
<evidence type="ECO:0000256" key="5">
    <source>
        <dbReference type="ARBA" id="ARBA00022737"/>
    </source>
</evidence>
<dbReference type="Pfam" id="PF00386">
    <property type="entry name" value="C1q"/>
    <property type="match status" value="1"/>
</dbReference>
<keyword evidence="7" id="KW-0180">Complement pathway</keyword>
<feature type="region of interest" description="Disordered" evidence="11">
    <location>
        <begin position="32"/>
        <end position="52"/>
    </location>
</feature>
<reference evidence="14" key="1">
    <citation type="submission" date="2017-11" db="EMBL/GenBank/DDBJ databases">
        <title>Diversity, evolution and expression of the complement system: a teleost fish perspective.</title>
        <authorList>
            <person name="Liao Z."/>
            <person name="Su J."/>
        </authorList>
    </citation>
    <scope>NUCLEOTIDE SEQUENCE</scope>
</reference>
<dbReference type="InterPro" id="IPR050392">
    <property type="entry name" value="Collagen/C1q_domain"/>
</dbReference>
<evidence type="ECO:0000259" key="13">
    <source>
        <dbReference type="PROSITE" id="PS50871"/>
    </source>
</evidence>
<evidence type="ECO:0000256" key="11">
    <source>
        <dbReference type="SAM" id="MobiDB-lite"/>
    </source>
</evidence>
<keyword evidence="4" id="KW-0399">Innate immunity</keyword>
<feature type="signal peptide" evidence="12">
    <location>
        <begin position="1"/>
        <end position="21"/>
    </location>
</feature>
<sequence length="245" mass="25806">MQLLALFAFLWVGVLLPSASCQDGCANHGRDGANGLPGRDGLPGAKGEKGAPALQDELNSINIEELKGEMGSRGPPGEPGLKGFIGERGPLGPPGPKGPKGPSAGIGGIVASQKPAFSVLRKSQDHASYGQPVTFESKLSNVNNDFNLQTGYFTCKVPGVYYFVFHASSEGHLCLRLKSDSASPVSLSFCDHNLRSQSLVVSGGAVLKLSRNNKVWIEPFKDSGGSKMPKSMSVVFNGFLIYPSE</sequence>
<name>A0A3Q9U3J6_CTEID</name>
<keyword evidence="5" id="KW-0677">Repeat</keyword>
<dbReference type="GO" id="GO:0045087">
    <property type="term" value="P:innate immune response"/>
    <property type="evidence" value="ECO:0007669"/>
    <property type="project" value="UniProtKB-KW"/>
</dbReference>
<dbReference type="EMBL" id="MG599677">
    <property type="protein sequence ID" value="AZZ09363.1"/>
    <property type="molecule type" value="mRNA"/>
</dbReference>
<dbReference type="Gene3D" id="2.60.120.40">
    <property type="match status" value="1"/>
</dbReference>
<dbReference type="InterPro" id="IPR001073">
    <property type="entry name" value="C1q_dom"/>
</dbReference>
<keyword evidence="8" id="KW-1015">Disulfide bond</keyword>
<keyword evidence="9" id="KW-0325">Glycoprotein</keyword>
<keyword evidence="10" id="KW-0379">Hydroxylation</keyword>
<evidence type="ECO:0000256" key="8">
    <source>
        <dbReference type="ARBA" id="ARBA00023157"/>
    </source>
</evidence>
<dbReference type="SUPFAM" id="SSF49842">
    <property type="entry name" value="TNF-like"/>
    <property type="match status" value="1"/>
</dbReference>
<evidence type="ECO:0000256" key="4">
    <source>
        <dbReference type="ARBA" id="ARBA00022588"/>
    </source>
</evidence>
<dbReference type="PANTHER" id="PTHR15427">
    <property type="entry name" value="EMILIN ELASTIN MICROFIBRIL INTERFACE-LOCATED PROTEIN ELASTIN MICROFIBRIL INTERFACER"/>
    <property type="match status" value="1"/>
</dbReference>
<evidence type="ECO:0000256" key="6">
    <source>
        <dbReference type="ARBA" id="ARBA00022859"/>
    </source>
</evidence>
<dbReference type="GO" id="GO:0006958">
    <property type="term" value="P:complement activation, classical pathway"/>
    <property type="evidence" value="ECO:0007669"/>
    <property type="project" value="UniProtKB-KW"/>
</dbReference>
<gene>
    <name evidence="14" type="primary">C1q-A</name>
</gene>
<evidence type="ECO:0000256" key="12">
    <source>
        <dbReference type="SAM" id="SignalP"/>
    </source>
</evidence>
<dbReference type="PANTHER" id="PTHR15427:SF26">
    <property type="entry name" value="COMPLEMENT C1Q SUBCOMPONENT SUBUNIT A"/>
    <property type="match status" value="1"/>
</dbReference>
<keyword evidence="6" id="KW-0391">Immunity</keyword>
<protein>
    <submittedName>
        <fullName evidence="14">Putative complement c1q subcomponent subunit a</fullName>
    </submittedName>
</protein>
<evidence type="ECO:0000256" key="1">
    <source>
        <dbReference type="ARBA" id="ARBA00004498"/>
    </source>
</evidence>
<accession>A0A3Q9U3J6</accession>
<evidence type="ECO:0000256" key="3">
    <source>
        <dbReference type="ARBA" id="ARBA00022530"/>
    </source>
</evidence>
<evidence type="ECO:0000256" key="2">
    <source>
        <dbReference type="ARBA" id="ARBA00022525"/>
    </source>
</evidence>
<evidence type="ECO:0000256" key="9">
    <source>
        <dbReference type="ARBA" id="ARBA00023180"/>
    </source>
</evidence>
<dbReference type="InterPro" id="IPR008983">
    <property type="entry name" value="Tumour_necrosis_fac-like_dom"/>
</dbReference>
<dbReference type="OrthoDB" id="6343173at2759"/>
<proteinExistence type="evidence at transcript level"/>
<dbReference type="PROSITE" id="PS50871">
    <property type="entry name" value="C1Q"/>
    <property type="match status" value="1"/>
</dbReference>